<accession>A0A3D9ULL7</accession>
<evidence type="ECO:0000256" key="1">
    <source>
        <dbReference type="ARBA" id="ARBA00001974"/>
    </source>
</evidence>
<dbReference type="InterPro" id="IPR016169">
    <property type="entry name" value="FAD-bd_PCMH_sub2"/>
</dbReference>
<evidence type="ECO:0000256" key="4">
    <source>
        <dbReference type="ARBA" id="ARBA00022827"/>
    </source>
</evidence>
<dbReference type="SUPFAM" id="SSF56176">
    <property type="entry name" value="FAD-binding/transporter-associated domain-like"/>
    <property type="match status" value="1"/>
</dbReference>
<dbReference type="Gene3D" id="3.30.465.10">
    <property type="match status" value="1"/>
</dbReference>
<keyword evidence="4" id="KW-0274">FAD</keyword>
<keyword evidence="8" id="KW-1185">Reference proteome</keyword>
<dbReference type="InterPro" id="IPR036318">
    <property type="entry name" value="FAD-bd_PCMH-like_sf"/>
</dbReference>
<sequence>MFTTHEPKGSGRHMTIASVHSSASSLQAEFPGVVHLPGGPEYDALTTPWDLAVRQAPVAVAEPGDAAAVAAIVRAVVGLGLRIAPQTTGHAAAPLVHHQDLSDVVLLRTGRLTEVHIDAPRRLARIGGGAIWADVIGAAAEHGLMVLHGSAADVGVVGYTLAGGLSFYGRRYGLAANSVRVIELVTAAGELMRVDAESDPELFWALRGGVGANFGIVTAVEMELFPLATVHAGMMLWDIGHADPVLRTWATWAKTAPEEVTTSLRIMRFPPLPELPPFLSGRRIVVIDGAVLGSSEDAAAVLAPLRAVAPEMDTFADMPTTVLTDVHMDPPEPTPSVAQGAILDELGEEGVRALLQEVGPSAECALTFLELRQLGGAIGRSPEHGGAISALPGSFAMFACAIAPFPEAAAAGQAAGQSVRRAMTPWTNERSFPSFNHGESQVGTGYSAGDFARLRAVRERVDPDRVLAAHHPIY</sequence>
<comment type="similarity">
    <text evidence="2">Belongs to the oxygen-dependent FAD-linked oxidoreductase family.</text>
</comment>
<keyword evidence="3" id="KW-0285">Flavoprotein</keyword>
<reference evidence="7 8" key="1">
    <citation type="submission" date="2018-08" db="EMBL/GenBank/DDBJ databases">
        <title>Sequencing the genomes of 1000 actinobacteria strains.</title>
        <authorList>
            <person name="Klenk H.-P."/>
        </authorList>
    </citation>
    <scope>NUCLEOTIDE SEQUENCE [LARGE SCALE GENOMIC DNA]</scope>
    <source>
        <strain evidence="7 8">DSM 22967</strain>
    </source>
</reference>
<evidence type="ECO:0000259" key="6">
    <source>
        <dbReference type="PROSITE" id="PS51387"/>
    </source>
</evidence>
<comment type="caution">
    <text evidence="7">The sequence shown here is derived from an EMBL/GenBank/DDBJ whole genome shotgun (WGS) entry which is preliminary data.</text>
</comment>
<protein>
    <submittedName>
        <fullName evidence="7">FAD/FMN-containing dehydrogenase</fullName>
    </submittedName>
</protein>
<dbReference type="PROSITE" id="PS51387">
    <property type="entry name" value="FAD_PCMH"/>
    <property type="match status" value="1"/>
</dbReference>
<dbReference type="Proteomes" id="UP000256253">
    <property type="component" value="Unassembled WGS sequence"/>
</dbReference>
<evidence type="ECO:0000313" key="7">
    <source>
        <dbReference type="EMBL" id="REF30236.1"/>
    </source>
</evidence>
<name>A0A3D9ULL7_9MICO</name>
<dbReference type="InterPro" id="IPR016167">
    <property type="entry name" value="FAD-bd_PCMH_sub1"/>
</dbReference>
<evidence type="ECO:0000313" key="8">
    <source>
        <dbReference type="Proteomes" id="UP000256253"/>
    </source>
</evidence>
<dbReference type="Gene3D" id="3.40.462.20">
    <property type="match status" value="1"/>
</dbReference>
<dbReference type="Gene3D" id="3.30.43.10">
    <property type="entry name" value="Uridine Diphospho-n-acetylenolpyruvylglucosamine Reductase, domain 2"/>
    <property type="match status" value="1"/>
</dbReference>
<organism evidence="7 8">
    <name type="scientific">Calidifontibacter indicus</name>
    <dbReference type="NCBI Taxonomy" id="419650"/>
    <lineage>
        <taxon>Bacteria</taxon>
        <taxon>Bacillati</taxon>
        <taxon>Actinomycetota</taxon>
        <taxon>Actinomycetes</taxon>
        <taxon>Micrococcales</taxon>
        <taxon>Dermacoccaceae</taxon>
        <taxon>Calidifontibacter</taxon>
    </lineage>
</organism>
<feature type="domain" description="FAD-binding PCMH-type" evidence="6">
    <location>
        <begin position="53"/>
        <end position="227"/>
    </location>
</feature>
<dbReference type="EMBL" id="QTUA01000001">
    <property type="protein sequence ID" value="REF30236.1"/>
    <property type="molecule type" value="Genomic_DNA"/>
</dbReference>
<gene>
    <name evidence="7" type="ORF">DFJ65_1234</name>
</gene>
<keyword evidence="5" id="KW-0560">Oxidoreductase</keyword>
<dbReference type="AlphaFoldDB" id="A0A3D9ULL7"/>
<evidence type="ECO:0000256" key="3">
    <source>
        <dbReference type="ARBA" id="ARBA00022630"/>
    </source>
</evidence>
<dbReference type="InterPro" id="IPR050416">
    <property type="entry name" value="FAD-linked_Oxidoreductase"/>
</dbReference>
<evidence type="ECO:0000256" key="5">
    <source>
        <dbReference type="ARBA" id="ARBA00023002"/>
    </source>
</evidence>
<evidence type="ECO:0000256" key="2">
    <source>
        <dbReference type="ARBA" id="ARBA00005466"/>
    </source>
</evidence>
<comment type="cofactor">
    <cofactor evidence="1">
        <name>FAD</name>
        <dbReference type="ChEBI" id="CHEBI:57692"/>
    </cofactor>
</comment>
<dbReference type="GO" id="GO:0071949">
    <property type="term" value="F:FAD binding"/>
    <property type="evidence" value="ECO:0007669"/>
    <property type="project" value="InterPro"/>
</dbReference>
<proteinExistence type="inferred from homology"/>
<dbReference type="InterPro" id="IPR016166">
    <property type="entry name" value="FAD-bd_PCMH"/>
</dbReference>
<dbReference type="PANTHER" id="PTHR42973:SF39">
    <property type="entry name" value="FAD-BINDING PCMH-TYPE DOMAIN-CONTAINING PROTEIN"/>
    <property type="match status" value="1"/>
</dbReference>
<dbReference type="Pfam" id="PF01565">
    <property type="entry name" value="FAD_binding_4"/>
    <property type="match status" value="1"/>
</dbReference>
<dbReference type="InterPro" id="IPR006094">
    <property type="entry name" value="Oxid_FAD_bind_N"/>
</dbReference>
<dbReference type="PANTHER" id="PTHR42973">
    <property type="entry name" value="BINDING OXIDOREDUCTASE, PUTATIVE (AFU_ORTHOLOGUE AFUA_1G17690)-RELATED"/>
    <property type="match status" value="1"/>
</dbReference>
<dbReference type="GO" id="GO:0016491">
    <property type="term" value="F:oxidoreductase activity"/>
    <property type="evidence" value="ECO:0007669"/>
    <property type="project" value="UniProtKB-KW"/>
</dbReference>